<gene>
    <name evidence="1" type="ORF">C4618_07745</name>
</gene>
<dbReference type="Proteomes" id="UP000256718">
    <property type="component" value="Unassembled WGS sequence"/>
</dbReference>
<dbReference type="AlphaFoldDB" id="A0A0H1NZX7"/>
<comment type="caution">
    <text evidence="1">The sequence shown here is derived from an EMBL/GenBank/DDBJ whole genome shotgun (WGS) entry which is preliminary data.</text>
</comment>
<accession>A0A0H1NZX7</accession>
<evidence type="ECO:0000313" key="1">
    <source>
        <dbReference type="EMBL" id="RDY80452.1"/>
    </source>
</evidence>
<proteinExistence type="predicted"/>
<reference evidence="1 2" key="1">
    <citation type="journal article" date="2018" name="Emerg. Microbes Infect.">
        <title>Phenotypic and molecular analysis of nontypeable Group B streptococci: identification of cps2a and hybrid cps2a/cps5 Group B streptococcal capsule gene clusters.</title>
        <authorList>
            <person name="Alhhazmi A."/>
            <person name="Tyrrell G.J."/>
        </authorList>
    </citation>
    <scope>NUCLEOTIDE SEQUENCE [LARGE SCALE GENOMIC DNA]</scope>
    <source>
        <strain evidence="1 2">PLGBS17</strain>
    </source>
</reference>
<sequence>MVSLLLLKVKQEELIEFHNVFYREAISSYLETENFEKAKVTEDNYQVFLGIRTYQKSYNYQDHSENLKGNIEVAMIGVENNISDEHIFC</sequence>
<dbReference type="RefSeq" id="WP_000254083.1">
    <property type="nucleotide sequence ID" value="NZ_BCNI01000016.1"/>
</dbReference>
<organism evidence="1 2">
    <name type="scientific">Streptococcus agalactiae</name>
    <dbReference type="NCBI Taxonomy" id="1311"/>
    <lineage>
        <taxon>Bacteria</taxon>
        <taxon>Bacillati</taxon>
        <taxon>Bacillota</taxon>
        <taxon>Bacilli</taxon>
        <taxon>Lactobacillales</taxon>
        <taxon>Streptococcaceae</taxon>
        <taxon>Streptococcus</taxon>
    </lineage>
</organism>
<dbReference type="EMBL" id="QHGZ01000169">
    <property type="protein sequence ID" value="RDY80452.1"/>
    <property type="molecule type" value="Genomic_DNA"/>
</dbReference>
<name>A0A0H1NZX7_STRAG</name>
<protein>
    <submittedName>
        <fullName evidence="1">Uncharacterized protein</fullName>
    </submittedName>
</protein>
<evidence type="ECO:0000313" key="2">
    <source>
        <dbReference type="Proteomes" id="UP000256718"/>
    </source>
</evidence>